<dbReference type="KEGG" id="rsi:Runsl_4836"/>
<sequence length="99" mass="11650">MKLLFPLPSIESPFRIGDRVKVDIFTLYKKPPYETIEGTVYQVRVDFPLLSTTKSDFSFECTEIKFRYGIQPDTKLFPKMKEVENELYDVPAEYLSEIE</sequence>
<dbReference type="Proteomes" id="UP000000493">
    <property type="component" value="Chromosome"/>
</dbReference>
<dbReference type="EMBL" id="CP002859">
    <property type="protein sequence ID" value="AEI51148.1"/>
    <property type="molecule type" value="Genomic_DNA"/>
</dbReference>
<dbReference type="RefSeq" id="WP_013930433.1">
    <property type="nucleotide sequence ID" value="NC_015703.1"/>
</dbReference>
<reference evidence="2" key="1">
    <citation type="submission" date="2011-06" db="EMBL/GenBank/DDBJ databases">
        <title>The complete genome of chromosome of Runella slithyformis DSM 19594.</title>
        <authorList>
            <consortium name="US DOE Joint Genome Institute (JGI-PGF)"/>
            <person name="Lucas S."/>
            <person name="Han J."/>
            <person name="Lapidus A."/>
            <person name="Bruce D."/>
            <person name="Goodwin L."/>
            <person name="Pitluck S."/>
            <person name="Peters L."/>
            <person name="Kyrpides N."/>
            <person name="Mavromatis K."/>
            <person name="Ivanova N."/>
            <person name="Ovchinnikova G."/>
            <person name="Zhang X."/>
            <person name="Misra M."/>
            <person name="Detter J.C."/>
            <person name="Tapia R."/>
            <person name="Han C."/>
            <person name="Land M."/>
            <person name="Hauser L."/>
            <person name="Markowitz V."/>
            <person name="Cheng J.-F."/>
            <person name="Hugenholtz P."/>
            <person name="Woyke T."/>
            <person name="Wu D."/>
            <person name="Tindall B."/>
            <person name="Faehrich R."/>
            <person name="Brambilla E."/>
            <person name="Klenk H.-P."/>
            <person name="Eisen J.A."/>
        </authorList>
    </citation>
    <scope>NUCLEOTIDE SEQUENCE [LARGE SCALE GENOMIC DNA]</scope>
    <source>
        <strain evidence="2">ATCC 29530 / DSM 19594 / LMG 11500 / NCIMB 11436 / LSU 4</strain>
    </source>
</reference>
<reference evidence="1 2" key="2">
    <citation type="journal article" date="2012" name="Stand. Genomic Sci.">
        <title>Complete genome sequence of the aquatic bacterium Runella slithyformis type strain (LSU 4(T)).</title>
        <authorList>
            <person name="Copeland A."/>
            <person name="Zhang X."/>
            <person name="Misra M."/>
            <person name="Lapidus A."/>
            <person name="Nolan M."/>
            <person name="Lucas S."/>
            <person name="Deshpande S."/>
            <person name="Cheng J.F."/>
            <person name="Tapia R."/>
            <person name="Goodwin L.A."/>
            <person name="Pitluck S."/>
            <person name="Liolios K."/>
            <person name="Pagani I."/>
            <person name="Ivanova N."/>
            <person name="Mikhailova N."/>
            <person name="Pati A."/>
            <person name="Chen A."/>
            <person name="Palaniappan K."/>
            <person name="Land M."/>
            <person name="Hauser L."/>
            <person name="Pan C."/>
            <person name="Jeffries C.D."/>
            <person name="Detter J.C."/>
            <person name="Brambilla E.M."/>
            <person name="Rohde M."/>
            <person name="Djao O.D."/>
            <person name="Goker M."/>
            <person name="Sikorski J."/>
            <person name="Tindall B.J."/>
            <person name="Woyke T."/>
            <person name="Bristow J."/>
            <person name="Eisen J.A."/>
            <person name="Markowitz V."/>
            <person name="Hugenholtz P."/>
            <person name="Kyrpides N.C."/>
            <person name="Klenk H.P."/>
            <person name="Mavromatis K."/>
        </authorList>
    </citation>
    <scope>NUCLEOTIDE SEQUENCE [LARGE SCALE GENOMIC DNA]</scope>
    <source>
        <strain evidence="2">ATCC 29530 / DSM 19594 / LMG 11500 / NCIMB 11436 / LSU 4</strain>
    </source>
</reference>
<organism evidence="1 2">
    <name type="scientific">Runella slithyformis (strain ATCC 29530 / DSM 19594 / LMG 11500 / NCIMB 11436 / LSU 4)</name>
    <dbReference type="NCBI Taxonomy" id="761193"/>
    <lineage>
        <taxon>Bacteria</taxon>
        <taxon>Pseudomonadati</taxon>
        <taxon>Bacteroidota</taxon>
        <taxon>Cytophagia</taxon>
        <taxon>Cytophagales</taxon>
        <taxon>Spirosomataceae</taxon>
        <taxon>Runella</taxon>
    </lineage>
</organism>
<proteinExistence type="predicted"/>
<gene>
    <name evidence="1" type="ordered locus">Runsl_4836</name>
</gene>
<dbReference type="AlphaFoldDB" id="A0A7U4E8A7"/>
<accession>A0A7U4E8A7</accession>
<evidence type="ECO:0000313" key="2">
    <source>
        <dbReference type="Proteomes" id="UP000000493"/>
    </source>
</evidence>
<name>A0A7U4E8A7_RUNSL</name>
<protein>
    <submittedName>
        <fullName evidence="1">Uncharacterized protein</fullName>
    </submittedName>
</protein>
<keyword evidence="2" id="KW-1185">Reference proteome</keyword>
<evidence type="ECO:0000313" key="1">
    <source>
        <dbReference type="EMBL" id="AEI51148.1"/>
    </source>
</evidence>